<organism evidence="2 3">
    <name type="scientific">Melipona quadrifasciata</name>
    <dbReference type="NCBI Taxonomy" id="166423"/>
    <lineage>
        <taxon>Eukaryota</taxon>
        <taxon>Metazoa</taxon>
        <taxon>Ecdysozoa</taxon>
        <taxon>Arthropoda</taxon>
        <taxon>Hexapoda</taxon>
        <taxon>Insecta</taxon>
        <taxon>Pterygota</taxon>
        <taxon>Neoptera</taxon>
        <taxon>Endopterygota</taxon>
        <taxon>Hymenoptera</taxon>
        <taxon>Apocrita</taxon>
        <taxon>Aculeata</taxon>
        <taxon>Apoidea</taxon>
        <taxon>Anthophila</taxon>
        <taxon>Apidae</taxon>
        <taxon>Melipona</taxon>
    </lineage>
</organism>
<evidence type="ECO:0000256" key="1">
    <source>
        <dbReference type="SAM" id="MobiDB-lite"/>
    </source>
</evidence>
<feature type="region of interest" description="Disordered" evidence="1">
    <location>
        <begin position="1"/>
        <end position="22"/>
    </location>
</feature>
<accession>A0A0M8ZVK3</accession>
<proteinExistence type="predicted"/>
<sequence>MASSALNLSRNSPSSTSPFESSLNVIQEDKETNCHTSTMIDSSEVAGERMTPRVRYSQVQPCKTFHPTAWLISEPIEARLRKGNDQNLYSRAVGGLTTIHLFPVDS</sequence>
<evidence type="ECO:0000313" key="3">
    <source>
        <dbReference type="Proteomes" id="UP000053105"/>
    </source>
</evidence>
<keyword evidence="3" id="KW-1185">Reference proteome</keyword>
<dbReference type="AlphaFoldDB" id="A0A0M8ZVK3"/>
<name>A0A0M8ZVK3_9HYME</name>
<evidence type="ECO:0000313" key="2">
    <source>
        <dbReference type="EMBL" id="KOX71837.1"/>
    </source>
</evidence>
<reference evidence="2 3" key="1">
    <citation type="submission" date="2015-07" db="EMBL/GenBank/DDBJ databases">
        <title>The genome of Melipona quadrifasciata.</title>
        <authorList>
            <person name="Pan H."/>
            <person name="Kapheim K."/>
        </authorList>
    </citation>
    <scope>NUCLEOTIDE SEQUENCE [LARGE SCALE GENOMIC DNA]</scope>
    <source>
        <strain evidence="2">0111107301</strain>
        <tissue evidence="2">Whole body</tissue>
    </source>
</reference>
<dbReference type="Proteomes" id="UP000053105">
    <property type="component" value="Unassembled WGS sequence"/>
</dbReference>
<gene>
    <name evidence="2" type="ORF">WN51_02982</name>
</gene>
<dbReference type="EMBL" id="KQ435828">
    <property type="protein sequence ID" value="KOX71837.1"/>
    <property type="molecule type" value="Genomic_DNA"/>
</dbReference>
<protein>
    <submittedName>
        <fullName evidence="2">Uncharacterized protein</fullName>
    </submittedName>
</protein>